<organism evidence="1 2">
    <name type="scientific">Chelonia mydas</name>
    <name type="common">Green sea-turtle</name>
    <name type="synonym">Chelonia agassizi</name>
    <dbReference type="NCBI Taxonomy" id="8469"/>
    <lineage>
        <taxon>Eukaryota</taxon>
        <taxon>Metazoa</taxon>
        <taxon>Chordata</taxon>
        <taxon>Craniata</taxon>
        <taxon>Vertebrata</taxon>
        <taxon>Euteleostomi</taxon>
        <taxon>Archelosauria</taxon>
        <taxon>Testudinata</taxon>
        <taxon>Testudines</taxon>
        <taxon>Cryptodira</taxon>
        <taxon>Durocryptodira</taxon>
        <taxon>Americhelydia</taxon>
        <taxon>Chelonioidea</taxon>
        <taxon>Cheloniidae</taxon>
        <taxon>Chelonia</taxon>
    </lineage>
</organism>
<accession>M7BGT7</accession>
<evidence type="ECO:0000313" key="1">
    <source>
        <dbReference type="EMBL" id="EMP36419.1"/>
    </source>
</evidence>
<dbReference type="AlphaFoldDB" id="M7BGT7"/>
<gene>
    <name evidence="1" type="ORF">UY3_06401</name>
</gene>
<name>M7BGT7_CHEMY</name>
<dbReference type="EMBL" id="KB525358">
    <property type="protein sequence ID" value="EMP36419.1"/>
    <property type="molecule type" value="Genomic_DNA"/>
</dbReference>
<evidence type="ECO:0000313" key="2">
    <source>
        <dbReference type="Proteomes" id="UP000031443"/>
    </source>
</evidence>
<proteinExistence type="predicted"/>
<reference evidence="2" key="1">
    <citation type="journal article" date="2013" name="Nat. Genet.">
        <title>The draft genomes of soft-shell turtle and green sea turtle yield insights into the development and evolution of the turtle-specific body plan.</title>
        <authorList>
            <person name="Wang Z."/>
            <person name="Pascual-Anaya J."/>
            <person name="Zadissa A."/>
            <person name="Li W."/>
            <person name="Niimura Y."/>
            <person name="Huang Z."/>
            <person name="Li C."/>
            <person name="White S."/>
            <person name="Xiong Z."/>
            <person name="Fang D."/>
            <person name="Wang B."/>
            <person name="Ming Y."/>
            <person name="Chen Y."/>
            <person name="Zheng Y."/>
            <person name="Kuraku S."/>
            <person name="Pignatelli M."/>
            <person name="Herrero J."/>
            <person name="Beal K."/>
            <person name="Nozawa M."/>
            <person name="Li Q."/>
            <person name="Wang J."/>
            <person name="Zhang H."/>
            <person name="Yu L."/>
            <person name="Shigenobu S."/>
            <person name="Wang J."/>
            <person name="Liu J."/>
            <person name="Flicek P."/>
            <person name="Searle S."/>
            <person name="Wang J."/>
            <person name="Kuratani S."/>
            <person name="Yin Y."/>
            <person name="Aken B."/>
            <person name="Zhang G."/>
            <person name="Irie N."/>
        </authorList>
    </citation>
    <scope>NUCLEOTIDE SEQUENCE [LARGE SCALE GENOMIC DNA]</scope>
</reference>
<keyword evidence="2" id="KW-1185">Reference proteome</keyword>
<sequence length="106" mass="11769">MAENSGLDSDLGPDSDSHLFRLKTWSGPQQPDASCLLLNWEFGADPCGAEDWLTLLEPHIDQAKEELPGLPLTFYPDDAEDPLWTQGRQYSSSIGQRAYICLQSAE</sequence>
<dbReference type="Proteomes" id="UP000031443">
    <property type="component" value="Unassembled WGS sequence"/>
</dbReference>
<protein>
    <submittedName>
        <fullName evidence="1">Uncharacterized protein</fullName>
    </submittedName>
</protein>